<evidence type="ECO:0000256" key="7">
    <source>
        <dbReference type="ARBA" id="ARBA00023118"/>
    </source>
</evidence>
<comment type="catalytic activity">
    <reaction evidence="9">
        <text>DNA(n) + a 2'-deoxyribonucleoside 5'-triphosphate = DNA(n+1) + diphosphate</text>
        <dbReference type="Rhea" id="RHEA:22508"/>
        <dbReference type="Rhea" id="RHEA-COMP:17339"/>
        <dbReference type="Rhea" id="RHEA-COMP:17340"/>
        <dbReference type="ChEBI" id="CHEBI:33019"/>
        <dbReference type="ChEBI" id="CHEBI:61560"/>
        <dbReference type="ChEBI" id="CHEBI:173112"/>
        <dbReference type="EC" id="2.7.7.49"/>
    </reaction>
</comment>
<evidence type="ECO:0000256" key="5">
    <source>
        <dbReference type="ARBA" id="ARBA00022842"/>
    </source>
</evidence>
<dbReference type="GO" id="GO:0051607">
    <property type="term" value="P:defense response to virus"/>
    <property type="evidence" value="ECO:0007669"/>
    <property type="project" value="UniProtKB-KW"/>
</dbReference>
<evidence type="ECO:0000256" key="3">
    <source>
        <dbReference type="ARBA" id="ARBA00022695"/>
    </source>
</evidence>
<accession>A0A5C6C3W1</accession>
<evidence type="ECO:0000313" key="12">
    <source>
        <dbReference type="Proteomes" id="UP000319908"/>
    </source>
</evidence>
<dbReference type="InterPro" id="IPR000123">
    <property type="entry name" value="Reverse_transcriptase_msDNA"/>
</dbReference>
<evidence type="ECO:0000256" key="8">
    <source>
        <dbReference type="ARBA" id="ARBA00034120"/>
    </source>
</evidence>
<dbReference type="SUPFAM" id="SSF56672">
    <property type="entry name" value="DNA/RNA polymerases"/>
    <property type="match status" value="1"/>
</dbReference>
<evidence type="ECO:0000256" key="6">
    <source>
        <dbReference type="ARBA" id="ARBA00022918"/>
    </source>
</evidence>
<dbReference type="CDD" id="cd03487">
    <property type="entry name" value="RT_Bac_retron_II"/>
    <property type="match status" value="1"/>
</dbReference>
<dbReference type="PRINTS" id="PR00866">
    <property type="entry name" value="RNADNAPOLMS"/>
</dbReference>
<dbReference type="InterPro" id="IPR000477">
    <property type="entry name" value="RT_dom"/>
</dbReference>
<dbReference type="GO" id="GO:0003723">
    <property type="term" value="F:RNA binding"/>
    <property type="evidence" value="ECO:0007669"/>
    <property type="project" value="InterPro"/>
</dbReference>
<evidence type="ECO:0000256" key="2">
    <source>
        <dbReference type="ARBA" id="ARBA00022679"/>
    </source>
</evidence>
<keyword evidence="3" id="KW-0548">Nucleotidyltransferase</keyword>
<evidence type="ECO:0000259" key="10">
    <source>
        <dbReference type="PROSITE" id="PS50878"/>
    </source>
</evidence>
<dbReference type="EMBL" id="SJPU01000001">
    <property type="protein sequence ID" value="TWU19270.1"/>
    <property type="molecule type" value="Genomic_DNA"/>
</dbReference>
<dbReference type="EC" id="2.7.7.49" evidence="1"/>
<keyword evidence="6 11" id="KW-0695">RNA-directed DNA polymerase</keyword>
<evidence type="ECO:0000313" key="11">
    <source>
        <dbReference type="EMBL" id="TWU19270.1"/>
    </source>
</evidence>
<reference evidence="11 12" key="1">
    <citation type="journal article" date="2020" name="Antonie Van Leeuwenhoek">
        <title>Rhodopirellula heiligendammensis sp. nov., Rhodopirellula pilleata sp. nov., and Rhodopirellula solitaria sp. nov. isolated from natural or artificial marine surfaces in Northern Germany and California, USA, and emended description of the genus Rhodopirellula.</title>
        <authorList>
            <person name="Kallscheuer N."/>
            <person name="Wiegand S."/>
            <person name="Jogler M."/>
            <person name="Boedeker C."/>
            <person name="Peeters S.H."/>
            <person name="Rast P."/>
            <person name="Heuer A."/>
            <person name="Jetten M.S.M."/>
            <person name="Rohde M."/>
            <person name="Jogler C."/>
        </authorList>
    </citation>
    <scope>NUCLEOTIDE SEQUENCE [LARGE SCALE GENOMIC DNA]</scope>
    <source>
        <strain evidence="11 12">Poly21</strain>
    </source>
</reference>
<sequence>MESSLTRSQLAMLISRDLSRRWLGNSSVIHRRLRRITGSRARWTDQLAEALHLQFGRAGHAQQVPLQVWLDGHPVMKAAFRNRQTLRVDVATANQINRPGYRWPVPAAANLLELTDLLCLRTPRAIDWLVRPHLRRSTSVDHYVRRRIPGRQGRGRWLHQPRPLLMRVQRCIAREILTEIPLHAAAHAYRRGLSVRDCAAPHVGHRVVLKIDLENFFGTISLRRVTALFRAAGYPDEVAVTLGRLCTVPARTPSGTEDCRIAGTCLPQGGPASPAISNAIAFQMDRRLAGLASSVGASYTRYADDLLFSGGPDLASRIDRVATTVCVIAMEEGFQVQHRKTRKMYSGDRQRLLGLNVNTQLSTDRSDFELLKAILTNCQRQGWRSQNRDQHPEFRLHLQGRIAHIGQTNPGRYQKLARLFDAIDWT</sequence>
<keyword evidence="12" id="KW-1185">Reference proteome</keyword>
<dbReference type="Proteomes" id="UP000319908">
    <property type="component" value="Unassembled WGS sequence"/>
</dbReference>
<evidence type="ECO:0000256" key="1">
    <source>
        <dbReference type="ARBA" id="ARBA00012493"/>
    </source>
</evidence>
<keyword evidence="7" id="KW-0051">Antiviral defense</keyword>
<dbReference type="InterPro" id="IPR051083">
    <property type="entry name" value="GrpII_Intron_Splice-Mob/Def"/>
</dbReference>
<dbReference type="OrthoDB" id="9788687at2"/>
<comment type="similarity">
    <text evidence="8">Belongs to the bacterial reverse transcriptase family.</text>
</comment>
<protein>
    <recommendedName>
        <fullName evidence="1">RNA-directed DNA polymerase</fullName>
        <ecNumber evidence="1">2.7.7.49</ecNumber>
    </recommendedName>
</protein>
<keyword evidence="5" id="KW-0460">Magnesium</keyword>
<dbReference type="AlphaFoldDB" id="A0A5C6C3W1"/>
<dbReference type="InterPro" id="IPR043502">
    <property type="entry name" value="DNA/RNA_pol_sf"/>
</dbReference>
<gene>
    <name evidence="11" type="ORF">Poly21_14420</name>
</gene>
<proteinExistence type="inferred from homology"/>
<comment type="caution">
    <text evidence="11">The sequence shown here is derived from an EMBL/GenBank/DDBJ whole genome shotgun (WGS) entry which is preliminary data.</text>
</comment>
<dbReference type="PANTHER" id="PTHR34047:SF7">
    <property type="entry name" value="RNA-DIRECTED DNA POLYMERASE"/>
    <property type="match status" value="1"/>
</dbReference>
<name>A0A5C6C3W1_9BACT</name>
<dbReference type="PANTHER" id="PTHR34047">
    <property type="entry name" value="NUCLEAR INTRON MATURASE 1, MITOCHONDRIAL-RELATED"/>
    <property type="match status" value="1"/>
</dbReference>
<keyword evidence="4" id="KW-0479">Metal-binding</keyword>
<dbReference type="GO" id="GO:0003964">
    <property type="term" value="F:RNA-directed DNA polymerase activity"/>
    <property type="evidence" value="ECO:0007669"/>
    <property type="project" value="UniProtKB-KW"/>
</dbReference>
<evidence type="ECO:0000256" key="4">
    <source>
        <dbReference type="ARBA" id="ARBA00022723"/>
    </source>
</evidence>
<organism evidence="11 12">
    <name type="scientific">Allorhodopirellula heiligendammensis</name>
    <dbReference type="NCBI Taxonomy" id="2714739"/>
    <lineage>
        <taxon>Bacteria</taxon>
        <taxon>Pseudomonadati</taxon>
        <taxon>Planctomycetota</taxon>
        <taxon>Planctomycetia</taxon>
        <taxon>Pirellulales</taxon>
        <taxon>Pirellulaceae</taxon>
        <taxon>Allorhodopirellula</taxon>
    </lineage>
</organism>
<dbReference type="PROSITE" id="PS50878">
    <property type="entry name" value="RT_POL"/>
    <property type="match status" value="1"/>
</dbReference>
<keyword evidence="2" id="KW-0808">Transferase</keyword>
<dbReference type="GO" id="GO:0046872">
    <property type="term" value="F:metal ion binding"/>
    <property type="evidence" value="ECO:0007669"/>
    <property type="project" value="UniProtKB-KW"/>
</dbReference>
<evidence type="ECO:0000256" key="9">
    <source>
        <dbReference type="ARBA" id="ARBA00048173"/>
    </source>
</evidence>
<feature type="domain" description="Reverse transcriptase" evidence="10">
    <location>
        <begin position="129"/>
        <end position="357"/>
    </location>
</feature>
<dbReference type="Pfam" id="PF00078">
    <property type="entry name" value="RVT_1"/>
    <property type="match status" value="1"/>
</dbReference>
<dbReference type="RefSeq" id="WP_146406127.1">
    <property type="nucleotide sequence ID" value="NZ_SJPU01000001.1"/>
</dbReference>